<proteinExistence type="predicted"/>
<dbReference type="Proteomes" id="UP000039370">
    <property type="component" value="Unassembled WGS sequence"/>
</dbReference>
<evidence type="ECO:0000313" key="2">
    <source>
        <dbReference type="Proteomes" id="UP000039370"/>
    </source>
</evidence>
<name>A0A0B7IJ39_9FLAO</name>
<sequence length="51" mass="6168">MRWFDLKRFNVRVRHFFARQSKPVFLEPDDNRRELQIPSNAISNGITPNPR</sequence>
<gene>
    <name evidence="1" type="ORF">CCAN11_2060007</name>
</gene>
<evidence type="ECO:0000313" key="1">
    <source>
        <dbReference type="EMBL" id="CEN50002.1"/>
    </source>
</evidence>
<dbReference type="EMBL" id="CDOK01000120">
    <property type="protein sequence ID" value="CEN50002.1"/>
    <property type="molecule type" value="Genomic_DNA"/>
</dbReference>
<reference evidence="2" key="1">
    <citation type="submission" date="2015-01" db="EMBL/GenBank/DDBJ databases">
        <authorList>
            <person name="MANFREDI Pablo"/>
        </authorList>
    </citation>
    <scope>NUCLEOTIDE SEQUENCE [LARGE SCALE GENOMIC DNA]</scope>
    <source>
        <strain evidence="2">Cc11</strain>
    </source>
</reference>
<accession>A0A0B7IJ39</accession>
<organism evidence="1 2">
    <name type="scientific">Capnocytophaga canimorsus</name>
    <dbReference type="NCBI Taxonomy" id="28188"/>
    <lineage>
        <taxon>Bacteria</taxon>
        <taxon>Pseudomonadati</taxon>
        <taxon>Bacteroidota</taxon>
        <taxon>Flavobacteriia</taxon>
        <taxon>Flavobacteriales</taxon>
        <taxon>Flavobacteriaceae</taxon>
        <taxon>Capnocytophaga</taxon>
    </lineage>
</organism>
<dbReference type="AlphaFoldDB" id="A0A0B7IJ39"/>
<protein>
    <submittedName>
        <fullName evidence="1">Uncharacterized protein</fullName>
    </submittedName>
</protein>